<dbReference type="GO" id="GO:0005634">
    <property type="term" value="C:nucleus"/>
    <property type="evidence" value="ECO:0007669"/>
    <property type="project" value="UniProtKB-SubCell"/>
</dbReference>
<evidence type="ECO:0000313" key="4">
    <source>
        <dbReference type="EMBL" id="CAH1427603.1"/>
    </source>
</evidence>
<accession>A0AAU9N3W1</accession>
<feature type="domain" description="Mediator complex subunit 15 KIX" evidence="3">
    <location>
        <begin position="1"/>
        <end position="59"/>
    </location>
</feature>
<organism evidence="4 5">
    <name type="scientific">Lactuca virosa</name>
    <dbReference type="NCBI Taxonomy" id="75947"/>
    <lineage>
        <taxon>Eukaryota</taxon>
        <taxon>Viridiplantae</taxon>
        <taxon>Streptophyta</taxon>
        <taxon>Embryophyta</taxon>
        <taxon>Tracheophyta</taxon>
        <taxon>Spermatophyta</taxon>
        <taxon>Magnoliopsida</taxon>
        <taxon>eudicotyledons</taxon>
        <taxon>Gunneridae</taxon>
        <taxon>Pentapetalae</taxon>
        <taxon>asterids</taxon>
        <taxon>campanulids</taxon>
        <taxon>Asterales</taxon>
        <taxon>Asteraceae</taxon>
        <taxon>Cichorioideae</taxon>
        <taxon>Cichorieae</taxon>
        <taxon>Lactucinae</taxon>
        <taxon>Lactuca</taxon>
    </lineage>
</organism>
<dbReference type="Pfam" id="PF16987">
    <property type="entry name" value="KIX_2"/>
    <property type="match status" value="2"/>
</dbReference>
<protein>
    <recommendedName>
        <fullName evidence="3">Mediator complex subunit 15 KIX domain-containing protein</fullName>
    </recommendedName>
</protein>
<reference evidence="4 5" key="1">
    <citation type="submission" date="2022-01" db="EMBL/GenBank/DDBJ databases">
        <authorList>
            <person name="Xiong W."/>
            <person name="Schranz E."/>
        </authorList>
    </citation>
    <scope>NUCLEOTIDE SEQUENCE [LARGE SCALE GENOMIC DNA]</scope>
</reference>
<keyword evidence="2" id="KW-0539">Nucleus</keyword>
<evidence type="ECO:0000313" key="5">
    <source>
        <dbReference type="Proteomes" id="UP001157418"/>
    </source>
</evidence>
<comment type="caution">
    <text evidence="4">The sequence shown here is derived from an EMBL/GenBank/DDBJ whole genome shotgun (WGS) entry which is preliminary data.</text>
</comment>
<feature type="domain" description="Mediator complex subunit 15 KIX" evidence="3">
    <location>
        <begin position="150"/>
        <end position="196"/>
    </location>
</feature>
<dbReference type="InterPro" id="IPR044661">
    <property type="entry name" value="MED15a/b/c-like"/>
</dbReference>
<name>A0AAU9N3W1_9ASTR</name>
<dbReference type="PANTHER" id="PTHR33137:SF4">
    <property type="entry name" value="MEDIATOR OF RNA POLYMERASE II TRANSCRIPTION SUBUNIT 15A-RELATED"/>
    <property type="match status" value="1"/>
</dbReference>
<dbReference type="AlphaFoldDB" id="A0AAU9N3W1"/>
<dbReference type="PANTHER" id="PTHR33137">
    <property type="entry name" value="MEDIATOR OF RNA POLYMERASE II TRANSCRIPTION SUBUNIT 15A-RELATED"/>
    <property type="match status" value="1"/>
</dbReference>
<keyword evidence="5" id="KW-1185">Reference proteome</keyword>
<evidence type="ECO:0000256" key="2">
    <source>
        <dbReference type="ARBA" id="ARBA00023242"/>
    </source>
</evidence>
<dbReference type="Gene3D" id="1.10.246.20">
    <property type="entry name" value="Coactivator CBP, KIX domain"/>
    <property type="match status" value="2"/>
</dbReference>
<dbReference type="GO" id="GO:0003713">
    <property type="term" value="F:transcription coactivator activity"/>
    <property type="evidence" value="ECO:0007669"/>
    <property type="project" value="InterPro"/>
</dbReference>
<dbReference type="Proteomes" id="UP001157418">
    <property type="component" value="Unassembled WGS sequence"/>
</dbReference>
<evidence type="ECO:0000259" key="3">
    <source>
        <dbReference type="Pfam" id="PF16987"/>
    </source>
</evidence>
<gene>
    <name evidence="4" type="ORF">LVIROSA_LOCUS14596</name>
</gene>
<dbReference type="GO" id="GO:0031490">
    <property type="term" value="F:chromatin DNA binding"/>
    <property type="evidence" value="ECO:0007669"/>
    <property type="project" value="InterPro"/>
</dbReference>
<proteinExistence type="predicted"/>
<evidence type="ECO:0000256" key="1">
    <source>
        <dbReference type="ARBA" id="ARBA00004123"/>
    </source>
</evidence>
<dbReference type="InterPro" id="IPR036546">
    <property type="entry name" value="MED15_KIX"/>
</dbReference>
<dbReference type="InterPro" id="IPR036529">
    <property type="entry name" value="KIX_dom_sf"/>
</dbReference>
<dbReference type="EMBL" id="CAKMRJ010002223">
    <property type="protein sequence ID" value="CAH1427603.1"/>
    <property type="molecule type" value="Genomic_DNA"/>
</dbReference>
<sequence>MDTLKRHPRFSAYEGLYEFEKIAERFEEKIYAAATSQADYLRKIALKMLPMETQSQNTMPESNSVANSVNLSKGSQVMQQLNIQGQSPPIRVPFNHHQHQGQQLLTHTGMQAIYDSSMESSDWRGSAASRFTTKDRKQNVGMFRFLEMRGYRNLRKKAEMFEDNICTAATCQSDYLRKISLKMLTMETRSQNPMKSN</sequence>
<comment type="subcellular location">
    <subcellularLocation>
        <location evidence="1">Nucleus</location>
    </subcellularLocation>
</comment>